<organism evidence="12 13">
    <name type="scientific">Pichia californica</name>
    <dbReference type="NCBI Taxonomy" id="460514"/>
    <lineage>
        <taxon>Eukaryota</taxon>
        <taxon>Fungi</taxon>
        <taxon>Dikarya</taxon>
        <taxon>Ascomycota</taxon>
        <taxon>Saccharomycotina</taxon>
        <taxon>Pichiomycetes</taxon>
        <taxon>Pichiales</taxon>
        <taxon>Pichiaceae</taxon>
        <taxon>Pichia</taxon>
    </lineage>
</organism>
<feature type="transmembrane region" description="Helical" evidence="9">
    <location>
        <begin position="1644"/>
        <end position="1663"/>
    </location>
</feature>
<feature type="domain" description="ABC transmembrane type-1" evidence="11">
    <location>
        <begin position="1527"/>
        <end position="1811"/>
    </location>
</feature>
<feature type="transmembrane region" description="Helical" evidence="9">
    <location>
        <begin position="390"/>
        <end position="415"/>
    </location>
</feature>
<dbReference type="FunFam" id="1.20.1560.10:FF:000010">
    <property type="entry name" value="Multidrug resistance-associated ABC transporter"/>
    <property type="match status" value="2"/>
</dbReference>
<feature type="transmembrane region" description="Helical" evidence="9">
    <location>
        <begin position="311"/>
        <end position="329"/>
    </location>
</feature>
<dbReference type="InterPro" id="IPR003439">
    <property type="entry name" value="ABC_transporter-like_ATP-bd"/>
</dbReference>
<evidence type="ECO:0000256" key="3">
    <source>
        <dbReference type="ARBA" id="ARBA00022448"/>
    </source>
</evidence>
<feature type="transmembrane region" description="Helical" evidence="9">
    <location>
        <begin position="209"/>
        <end position="228"/>
    </location>
</feature>
<dbReference type="CDD" id="cd03250">
    <property type="entry name" value="ABCC_MRP_domain1"/>
    <property type="match status" value="2"/>
</dbReference>
<protein>
    <recommendedName>
        <fullName evidence="14">Oligomycin resistance ATP-dependent permease YOR1</fullName>
    </recommendedName>
</protein>
<dbReference type="Gene3D" id="1.20.1560.10">
    <property type="entry name" value="ABC transporter type 1, transmembrane domain"/>
    <property type="match status" value="4"/>
</dbReference>
<keyword evidence="7 9" id="KW-1133">Transmembrane helix</keyword>
<dbReference type="GO" id="GO:0016887">
    <property type="term" value="F:ATP hydrolysis activity"/>
    <property type="evidence" value="ECO:0007669"/>
    <property type="project" value="InterPro"/>
</dbReference>
<comment type="caution">
    <text evidence="12">The sequence shown here is derived from an EMBL/GenBank/DDBJ whole genome shotgun (WGS) entry which is preliminary data.</text>
</comment>
<feature type="transmembrane region" description="Helical" evidence="9">
    <location>
        <begin position="1785"/>
        <end position="1805"/>
    </location>
</feature>
<comment type="subcellular location">
    <subcellularLocation>
        <location evidence="1">Membrane</location>
        <topology evidence="1">Multi-pass membrane protein</topology>
    </subcellularLocation>
</comment>
<dbReference type="GO" id="GO:0005886">
    <property type="term" value="C:plasma membrane"/>
    <property type="evidence" value="ECO:0007669"/>
    <property type="project" value="TreeGrafter"/>
</dbReference>
<dbReference type="Gene3D" id="3.40.50.300">
    <property type="entry name" value="P-loop containing nucleotide triphosphate hydrolases"/>
    <property type="match status" value="4"/>
</dbReference>
<feature type="transmembrane region" description="Helical" evidence="9">
    <location>
        <begin position="864"/>
        <end position="891"/>
    </location>
</feature>
<keyword evidence="5" id="KW-0547">Nucleotide-binding</keyword>
<feature type="domain" description="ABC transporter" evidence="10">
    <location>
        <begin position="515"/>
        <end position="752"/>
    </location>
</feature>
<feature type="transmembrane region" description="Helical" evidence="9">
    <location>
        <begin position="2316"/>
        <end position="2333"/>
    </location>
</feature>
<feature type="transmembrane region" description="Helical" evidence="9">
    <location>
        <begin position="831"/>
        <end position="852"/>
    </location>
</feature>
<evidence type="ECO:0000259" key="10">
    <source>
        <dbReference type="PROSITE" id="PS50893"/>
    </source>
</evidence>
<dbReference type="FunFam" id="3.40.50.300:FF:000565">
    <property type="entry name" value="ABC bile acid transporter"/>
    <property type="match status" value="2"/>
</dbReference>
<evidence type="ECO:0000256" key="6">
    <source>
        <dbReference type="ARBA" id="ARBA00022840"/>
    </source>
</evidence>
<dbReference type="InterPro" id="IPR003593">
    <property type="entry name" value="AAA+_ATPase"/>
</dbReference>
<dbReference type="InterPro" id="IPR050173">
    <property type="entry name" value="ABC_transporter_C-like"/>
</dbReference>
<dbReference type="PROSITE" id="PS50929">
    <property type="entry name" value="ABC_TM1F"/>
    <property type="match status" value="4"/>
</dbReference>
<dbReference type="SMART" id="SM00382">
    <property type="entry name" value="AAA"/>
    <property type="match status" value="4"/>
</dbReference>
<evidence type="ECO:0000256" key="4">
    <source>
        <dbReference type="ARBA" id="ARBA00022692"/>
    </source>
</evidence>
<dbReference type="InterPro" id="IPR036640">
    <property type="entry name" value="ABC1_TM_sf"/>
</dbReference>
<dbReference type="SUPFAM" id="SSF52540">
    <property type="entry name" value="P-loop containing nucleoside triphosphate hydrolases"/>
    <property type="match status" value="4"/>
</dbReference>
<dbReference type="Pfam" id="PF00005">
    <property type="entry name" value="ABC_tran"/>
    <property type="match status" value="4"/>
</dbReference>
<dbReference type="GO" id="GO:0005524">
    <property type="term" value="F:ATP binding"/>
    <property type="evidence" value="ECO:0007669"/>
    <property type="project" value="UniProtKB-KW"/>
</dbReference>
<dbReference type="FunFam" id="3.40.50.300:FF:001750">
    <property type="entry name" value="ATP-binding cassette transporter"/>
    <property type="match status" value="1"/>
</dbReference>
<comment type="similarity">
    <text evidence="2">Belongs to the ABC transporter superfamily. ABCC family. Conjugate transporter (TC 3.A.1.208) subfamily.</text>
</comment>
<dbReference type="InterPro" id="IPR011527">
    <property type="entry name" value="ABC1_TM_dom"/>
</dbReference>
<proteinExistence type="inferred from homology"/>
<feature type="domain" description="ABC transporter" evidence="10">
    <location>
        <begin position="2493"/>
        <end position="2725"/>
    </location>
</feature>
<gene>
    <name evidence="12" type="ORF">C6P40_002953</name>
</gene>
<dbReference type="Pfam" id="PF00664">
    <property type="entry name" value="ABC_membrane"/>
    <property type="match status" value="4"/>
</dbReference>
<keyword evidence="6" id="KW-0067">ATP-binding</keyword>
<evidence type="ECO:0000256" key="9">
    <source>
        <dbReference type="SAM" id="Phobius"/>
    </source>
</evidence>
<dbReference type="InterPro" id="IPR017871">
    <property type="entry name" value="ABC_transporter-like_CS"/>
</dbReference>
<dbReference type="PANTHER" id="PTHR24223:SF456">
    <property type="entry name" value="MULTIDRUG RESISTANCE-ASSOCIATED PROTEIN LETHAL(2)03659"/>
    <property type="match status" value="1"/>
</dbReference>
<dbReference type="FunFam" id="3.40.50.300:FF:000997">
    <property type="entry name" value="Multidrug resistance-associated protein 1"/>
    <property type="match status" value="1"/>
</dbReference>
<keyword evidence="13" id="KW-1185">Reference proteome</keyword>
<dbReference type="PROSITE" id="PS00211">
    <property type="entry name" value="ABC_TRANSPORTER_1"/>
    <property type="match status" value="4"/>
</dbReference>
<feature type="non-terminal residue" evidence="12">
    <location>
        <position position="1"/>
    </location>
</feature>
<feature type="transmembrane region" description="Helical" evidence="9">
    <location>
        <begin position="1752"/>
        <end position="1773"/>
    </location>
</feature>
<keyword evidence="4 9" id="KW-0812">Transmembrane</keyword>
<dbReference type="PANTHER" id="PTHR24223">
    <property type="entry name" value="ATP-BINDING CASSETTE SUB-FAMILY C"/>
    <property type="match status" value="1"/>
</dbReference>
<feature type="domain" description="ABC transmembrane type-1" evidence="11">
    <location>
        <begin position="169"/>
        <end position="453"/>
    </location>
</feature>
<dbReference type="PROSITE" id="PS50893">
    <property type="entry name" value="ABC_TRANSPORTER_2"/>
    <property type="match status" value="4"/>
</dbReference>
<reference evidence="12" key="1">
    <citation type="submission" date="2020-11" db="EMBL/GenBank/DDBJ databases">
        <title>Kefir isolates.</title>
        <authorList>
            <person name="Marcisauskas S."/>
            <person name="Kim Y."/>
            <person name="Blasche S."/>
        </authorList>
    </citation>
    <scope>NUCLEOTIDE SEQUENCE</scope>
    <source>
        <strain evidence="12">Olga-1</strain>
    </source>
</reference>
<evidence type="ECO:0000256" key="2">
    <source>
        <dbReference type="ARBA" id="ARBA00009726"/>
    </source>
</evidence>
<feature type="domain" description="ABC transporter" evidence="10">
    <location>
        <begin position="1146"/>
        <end position="1378"/>
    </location>
</feature>
<evidence type="ECO:0000256" key="8">
    <source>
        <dbReference type="ARBA" id="ARBA00023136"/>
    </source>
</evidence>
<dbReference type="SUPFAM" id="SSF90123">
    <property type="entry name" value="ABC transporter transmembrane region"/>
    <property type="match status" value="4"/>
</dbReference>
<dbReference type="CDD" id="cd18597">
    <property type="entry name" value="ABC_6TM_YOR1_D1_like"/>
    <property type="match status" value="2"/>
</dbReference>
<accession>A0A9P6WHH9</accession>
<evidence type="ECO:0000259" key="11">
    <source>
        <dbReference type="PROSITE" id="PS50929"/>
    </source>
</evidence>
<feature type="transmembrane region" description="Helical" evidence="9">
    <location>
        <begin position="1669"/>
        <end position="1687"/>
    </location>
</feature>
<feature type="domain" description="ABC transporter" evidence="10">
    <location>
        <begin position="1875"/>
        <end position="2102"/>
    </location>
</feature>
<feature type="transmembrane region" description="Helical" evidence="9">
    <location>
        <begin position="952"/>
        <end position="976"/>
    </location>
</feature>
<sequence>MPLKTLFSTQRAIAPKYSDEDIEKRNARDPKIIPQNRLLTPYLLDKRIPPIPTEEERIEFPFRNTNIISETFYLWCVPLLKVGYRRTIQPEDLYKISKGSYYDVEIKTNTFLKHFYRLKEDSELKFLKKNNIDDTPINRLKLKSNKNFQYPKYLVLLAIYKTYFVDYTLALSCKALGDVASALNTLQIKALIKYVNLKANGDTHLSKNGYGLAVGVACIVFFIGVMYARNFNDASFCGAEIKGVLTKVLLDKSFRLNKDSKTKFPPSKITAYLGNDCSKIDLATNFFSFIVCMPIGLGITIALLAVNLGGASLSGIAWFILITLCIVYSTKYLMRWRKLVNIQTDGRVKYTKEVLTNIKMIKYYAWEIPFINLISKLRSQEMKIMLKVQFFRNLITGIAVTLPLVSAMIGFLSMYGQLGGLKNASNIFSSVTLFNILTMHVAMLPTALTSATDAWVAFNRVQEFLLADETTEDENYHKIEYNNNLPAIELKDASFDWTKSSSINSFETSSSSSSTDLTDLTDSSLTSEKQISSEKKIIQKYDLIDINLKIKQGDFVVVTGSIGSGKSSLLSAINGNMTRIIGEINISGDIVLCSNPWIQNTTVRENITFGLDYYKDIYQTVIESCALVSDFEILPAGDKTEIGERGVNLSGGQKARINLARAVYRAYIMQQYNIVMFDDVLSAVDAKVGKHIMKECILGLLHDKTRILATHQLSLIGDADKIIYMNGDGTIDIGTSEELIKRNEGFKTLMEFQVETEENIEGNEIKDDEDDDIRQEELQLIRKQTTIADQNLGKTIQAETIKSNGIPLKTIETYLGSGAGKIGLKFILPNLCLSIAFTTFCMLFSNIWLSFWSSRRYEHRTDGFYIGIYVMVTIMFVLCAIWQFCTIVFITNRSSKILNIKSLNNIMHAPMAFFDTTPMGRIINRFTKDTDVLDNEIAEQARLCCFGFGNMCGILIMCCIFMPWFTIVIPFIFLYVTCSFSYYQSTAREVKRIEAVSRSLVFSSFDESLNGMDTIKLYSASDRFIEKNTYLVNKMNEAYLYTISVQRWLAMVLHGCSGVINIIITMLSVSRAYPISAASSGLLVSYTVQLSMQLISFSKSLGQAEQYMSSVERVCEYVNELPQEASYKDEVKDSVIPENWPSGGHIQFNDVSLKYRPELPFVLKNMTLDIKPGEKIGICGRTGAGKSTIMTALYRLSEPESGQMFIDGVDIMNIGLFELRSHLAIIPQDPVLFRGTIRSNLDPFEETDDNLLQKAIDLSCGSENNSKFALDTFVEDGGVNFSLGERQVIALSRALIRKTKILILDEATSSVDYETDARIQKTIAEGFTNCTILCIAHRLRTILNYDRILVMDKGECAEFDEPKKLWLKGGIFHIKYIDEDIEKRVANDPRVQPQHRMLTPFLLNKTTPPVPTEEERIPFSYRRNNVFSEAFYTWLNPVLATGYRRTLLPEDLPKIEEGGEYDVNTIAIYFNEKFNKYVNEAEVKYLKCHNMEDNPQNRKLIKSDPNFSYPKLLVFKAAFQTVGSDYIVGVLFKAVSDIASALNTLQIRALINYVADKKNGKDVGNVGYGYAVGIGCIIVFVGVLSGHAFNRAGIVGAEIKGLFTKIILDKSLRMSKKSKVEYPHATITSLVGNDVFKIDLAASYLPFALCLPIGLTITIVLLAVRLGGASLAGVGYFLVATMIFFFFTKKLMTWRKAANIQTDSRVRYIKEVLNNMKMLKYYAWEIPFFNLISNVRTSEMQIMLKIQFARNIITGCAVTLPLVSAMIGFLSMYGQLGGLKNAANIFSSVTLFNILTLHISLFPLAMSSSGDALIAFKRIQDFLLAEEEELDSEYKKLPYNDLKSAININDGEFTWAIEPIYSDNLSENYNEKKVLESEENSDSTSTLNSEVVLKNINLNVKHGEFIVVTGSIGTGKSSLLAAISGNILRLTGTIDISGDIILCSNPWIQNTTVRENIIFGLEYNKDIYQTVIESCSLPSDFEILPAGDKTEIGERGVNLSGGQKARINLARTVYRAYIMQQYNIVMFDDVLSAVDAKVGKHIMKECILGLLHNKTRILATHQLALIGDADRIVYMNGDGTIDIGTSEELIKRNEGFKSLMNFQMESEEVKEEEDEDDEDQDIKEEELKLIRKQTTKDEKLGKTIQAEQVKNNGISKVMFVEYLRNGCGKFGIKLVISNLIIALAFTSFCMLFENVWLSFWSLRKFKEYGDPFYIGIYVLITCMFVLCAIWQFCTIAFITNRSSRLLNINCFKNIMYAPMSFFDTTPLGRIMNRFTKDTDVLDNEIAEQARLTCLGFGNVIGVLILCAIYLPWFAIAIPVLFVYVTIVFVYYQASSRELKRIEGAARSFVFSNFDEVLQGMNTIKLFSATKRFLNRNSTNINTMNEAYFTAVCMMRWFSVLLHGSSGCVNLIVSMLCVSNKYPISAAGSGLLISYGVQFSMQIISSTRALGQLEQLLSSVERICEYATELPQEASYETSKEIELPKSWPEFGSVKFSNVSLRYRPELPLVLKNMSLDIKPCEKIGICGRTGAGKSTIMTALYRLSEPESGIMEIDGVDIQKIGLFDLRSRLAIIPQDPVLFRGDIRRNLDPFEELDDSILQNALNIASGNIEHNDENLETNKFVLDTFVDDDGANFSLGERQVIALCRALIRKAKILILDEATSSVDYETDARIQHTIATGFRDCTILCIAHRLRTILNYDRILVMDRGECAEFDTPKALWLKGGIF</sequence>
<evidence type="ECO:0000313" key="12">
    <source>
        <dbReference type="EMBL" id="KAG0687057.1"/>
    </source>
</evidence>
<dbReference type="Proteomes" id="UP000697127">
    <property type="component" value="Unassembled WGS sequence"/>
</dbReference>
<evidence type="ECO:0000256" key="7">
    <source>
        <dbReference type="ARBA" id="ARBA00022989"/>
    </source>
</evidence>
<dbReference type="CDD" id="cd03244">
    <property type="entry name" value="ABCC_MRP_domain2"/>
    <property type="match status" value="2"/>
</dbReference>
<dbReference type="GO" id="GO:0008559">
    <property type="term" value="F:ABC-type xenobiotic transporter activity"/>
    <property type="evidence" value="ECO:0007669"/>
    <property type="project" value="TreeGrafter"/>
</dbReference>
<dbReference type="CDD" id="cd18606">
    <property type="entry name" value="ABC_6TM_YOR1_D2_like"/>
    <property type="match status" value="2"/>
</dbReference>
<feature type="domain" description="ABC transmembrane type-1" evidence="11">
    <location>
        <begin position="2179"/>
        <end position="2454"/>
    </location>
</feature>
<evidence type="ECO:0000313" key="13">
    <source>
        <dbReference type="Proteomes" id="UP000697127"/>
    </source>
</evidence>
<keyword evidence="3" id="KW-0813">Transport</keyword>
<dbReference type="InterPro" id="IPR027417">
    <property type="entry name" value="P-loop_NTPase"/>
</dbReference>
<evidence type="ECO:0008006" key="14">
    <source>
        <dbReference type="Google" id="ProtNLM"/>
    </source>
</evidence>
<feature type="transmembrane region" description="Helical" evidence="9">
    <location>
        <begin position="2179"/>
        <end position="2200"/>
    </location>
</feature>
<evidence type="ECO:0000256" key="5">
    <source>
        <dbReference type="ARBA" id="ARBA00022741"/>
    </source>
</evidence>
<keyword evidence="8 9" id="KW-0472">Membrane</keyword>
<feature type="transmembrane region" description="Helical" evidence="9">
    <location>
        <begin position="2212"/>
        <end position="2238"/>
    </location>
</feature>
<feature type="transmembrane region" description="Helical" evidence="9">
    <location>
        <begin position="1567"/>
        <end position="1589"/>
    </location>
</feature>
<feature type="domain" description="ABC transmembrane type-1" evidence="11">
    <location>
        <begin position="831"/>
        <end position="1106"/>
    </location>
</feature>
<evidence type="ECO:0000256" key="1">
    <source>
        <dbReference type="ARBA" id="ARBA00004141"/>
    </source>
</evidence>
<feature type="transmembrane region" description="Helical" evidence="9">
    <location>
        <begin position="286"/>
        <end position="305"/>
    </location>
</feature>
<dbReference type="EMBL" id="PUHW01000322">
    <property type="protein sequence ID" value="KAG0687057.1"/>
    <property type="molecule type" value="Genomic_DNA"/>
</dbReference>
<name>A0A9P6WHH9_9ASCO</name>